<organism evidence="2 3">
    <name type="scientific">Aquitalea magnusonii</name>
    <dbReference type="NCBI Taxonomy" id="332411"/>
    <lineage>
        <taxon>Bacteria</taxon>
        <taxon>Pseudomonadati</taxon>
        <taxon>Pseudomonadota</taxon>
        <taxon>Betaproteobacteria</taxon>
        <taxon>Neisseriales</taxon>
        <taxon>Chromobacteriaceae</taxon>
        <taxon>Aquitalea</taxon>
    </lineage>
</organism>
<protein>
    <submittedName>
        <fullName evidence="2">Uncharacterized protein</fullName>
    </submittedName>
</protein>
<evidence type="ECO:0000256" key="1">
    <source>
        <dbReference type="SAM" id="Phobius"/>
    </source>
</evidence>
<keyword evidence="1" id="KW-0812">Transmembrane</keyword>
<keyword evidence="3" id="KW-1185">Reference proteome</keyword>
<evidence type="ECO:0000313" key="2">
    <source>
        <dbReference type="EMBL" id="BBF85397.1"/>
    </source>
</evidence>
<name>A0A3G9GIP8_9NEIS</name>
<keyword evidence="1" id="KW-0472">Membrane</keyword>
<reference evidence="3" key="3">
    <citation type="journal article" date="2017" name="Plant Physiol. Biochem.">
        <title>Differential oxidative and antioxidative response of duckweed Lemna minor toward plant growth promoting/inhibiting bacteria.</title>
        <authorList>
            <person name="Ishizawa H."/>
            <person name="Kuroda M."/>
            <person name="Morikawa M."/>
            <person name="Ike M."/>
        </authorList>
    </citation>
    <scope>NUCLEOTIDE SEQUENCE [LARGE SCALE GENOMIC DNA]</scope>
    <source>
        <strain evidence="3">H3</strain>
    </source>
</reference>
<feature type="transmembrane region" description="Helical" evidence="1">
    <location>
        <begin position="95"/>
        <end position="112"/>
    </location>
</feature>
<dbReference type="Proteomes" id="UP000198290">
    <property type="component" value="Chromosome"/>
</dbReference>
<dbReference type="KEGG" id="amah:DLM_1781"/>
<dbReference type="STRING" id="332411.VI06_11550"/>
<dbReference type="EMBL" id="AP018823">
    <property type="protein sequence ID" value="BBF85397.1"/>
    <property type="molecule type" value="Genomic_DNA"/>
</dbReference>
<dbReference type="AlphaFoldDB" id="A0A3G9GIP8"/>
<reference evidence="2 3" key="2">
    <citation type="journal article" date="2017" name="Genome Announc.">
        <title>Draft genome sequence of Aquitalea magnusonii strain H3, a plant growth-promoting bacterium of duckweed Lemna minor.</title>
        <authorList>
            <person name="Ishizawa H."/>
            <person name="Kuroda M."/>
            <person name="Ike M."/>
        </authorList>
    </citation>
    <scope>NUCLEOTIDE SEQUENCE [LARGE SCALE GENOMIC DNA]</scope>
    <source>
        <strain evidence="2 3">H3</strain>
    </source>
</reference>
<reference evidence="3" key="1">
    <citation type="journal article" date="2017" name="Biotechnol. Biofuels">
        <title>Evaluation of environmental bacterial communities as a factor affecting the growth of duckweed Lemna minor.</title>
        <authorList>
            <person name="Ishizawa H."/>
            <person name="Kuroda M."/>
            <person name="Morikawa M."/>
            <person name="Ike M."/>
        </authorList>
    </citation>
    <scope>NUCLEOTIDE SEQUENCE [LARGE SCALE GENOMIC DNA]</scope>
    <source>
        <strain evidence="3">H3</strain>
    </source>
</reference>
<evidence type="ECO:0000313" key="3">
    <source>
        <dbReference type="Proteomes" id="UP000198290"/>
    </source>
</evidence>
<accession>A0A3G9GIP8</accession>
<gene>
    <name evidence="2" type="ORF">DLM_1781</name>
</gene>
<sequence>MQNGVGVTDSSGNTINVLDGGAVAGAIDLAKSGRDLASKDFSEVVNAGKYLLDKAYAEVDAGRGAVKETLSSVGQMYQTARETELSKDAQPTKQILAVAGFTVVGLAALAAMKKG</sequence>
<keyword evidence="1" id="KW-1133">Transmembrane helix</keyword>
<proteinExistence type="predicted"/>